<dbReference type="PANTHER" id="PTHR35526">
    <property type="entry name" value="ANTI-SIGMA-F FACTOR RSBW-RELATED"/>
    <property type="match status" value="1"/>
</dbReference>
<sequence length="187" mass="20359">MDIGVLVNGRWAWWGLKVQYAELEWKVISMKAETLGETYLASTSDSVPQARSEVRRWLGCDHPAVEEVILVISELVTNAIIYSDQGNAGDLIGVSLTATEDFLHVEVSDPGSALTAPHLSREMTVQPRMSAEGGRGLFIVDALSRGRWGIREHGRGMGRTVWCEIPVPPASGRSRSPGPSTVFALSD</sequence>
<dbReference type="Proteomes" id="UP001225356">
    <property type="component" value="Unassembled WGS sequence"/>
</dbReference>
<reference evidence="4 5" key="1">
    <citation type="submission" date="2023-07" db="EMBL/GenBank/DDBJ databases">
        <title>Sequencing the genomes of 1000 actinobacteria strains.</title>
        <authorList>
            <person name="Klenk H.-P."/>
        </authorList>
    </citation>
    <scope>NUCLEOTIDE SEQUENCE [LARGE SCALE GENOMIC DNA]</scope>
    <source>
        <strain evidence="4 5">DSM 46740</strain>
    </source>
</reference>
<dbReference type="InterPro" id="IPR050267">
    <property type="entry name" value="Anti-sigma-factor_SerPK"/>
</dbReference>
<accession>A0ABT9QR93</accession>
<dbReference type="EMBL" id="JAUSQU010000001">
    <property type="protein sequence ID" value="MDP9849262.1"/>
    <property type="molecule type" value="Genomic_DNA"/>
</dbReference>
<comment type="caution">
    <text evidence="4">The sequence shown here is derived from an EMBL/GenBank/DDBJ whole genome shotgun (WGS) entry which is preliminary data.</text>
</comment>
<dbReference type="RefSeq" id="WP_307567020.1">
    <property type="nucleotide sequence ID" value="NZ_JAUSQU010000001.1"/>
</dbReference>
<evidence type="ECO:0000313" key="5">
    <source>
        <dbReference type="Proteomes" id="UP001225356"/>
    </source>
</evidence>
<keyword evidence="5" id="KW-1185">Reference proteome</keyword>
<evidence type="ECO:0000259" key="3">
    <source>
        <dbReference type="Pfam" id="PF13581"/>
    </source>
</evidence>
<dbReference type="Gene3D" id="3.30.565.10">
    <property type="entry name" value="Histidine kinase-like ATPase, C-terminal domain"/>
    <property type="match status" value="1"/>
</dbReference>
<dbReference type="CDD" id="cd16936">
    <property type="entry name" value="HATPase_RsbW-like"/>
    <property type="match status" value="1"/>
</dbReference>
<feature type="compositionally biased region" description="Low complexity" evidence="2">
    <location>
        <begin position="170"/>
        <end position="180"/>
    </location>
</feature>
<gene>
    <name evidence="4" type="ORF">J2853_008473</name>
</gene>
<protein>
    <submittedName>
        <fullName evidence="4">Anti-sigma regulatory factor (Ser/Thr protein kinase)</fullName>
    </submittedName>
</protein>
<feature type="region of interest" description="Disordered" evidence="2">
    <location>
        <begin position="168"/>
        <end position="187"/>
    </location>
</feature>
<dbReference type="SUPFAM" id="SSF55874">
    <property type="entry name" value="ATPase domain of HSP90 chaperone/DNA topoisomerase II/histidine kinase"/>
    <property type="match status" value="1"/>
</dbReference>
<dbReference type="InterPro" id="IPR036890">
    <property type="entry name" value="HATPase_C_sf"/>
</dbReference>
<dbReference type="PANTHER" id="PTHR35526:SF3">
    <property type="entry name" value="ANTI-SIGMA-F FACTOR RSBW"/>
    <property type="match status" value="1"/>
</dbReference>
<keyword evidence="1" id="KW-0723">Serine/threonine-protein kinase</keyword>
<keyword evidence="1" id="KW-0418">Kinase</keyword>
<name>A0ABT9QR93_9ACTN</name>
<evidence type="ECO:0000256" key="1">
    <source>
        <dbReference type="ARBA" id="ARBA00022527"/>
    </source>
</evidence>
<keyword evidence="1" id="KW-0808">Transferase</keyword>
<proteinExistence type="predicted"/>
<evidence type="ECO:0000256" key="2">
    <source>
        <dbReference type="SAM" id="MobiDB-lite"/>
    </source>
</evidence>
<dbReference type="Pfam" id="PF13581">
    <property type="entry name" value="HATPase_c_2"/>
    <property type="match status" value="1"/>
</dbReference>
<dbReference type="InterPro" id="IPR003594">
    <property type="entry name" value="HATPase_dom"/>
</dbReference>
<evidence type="ECO:0000313" key="4">
    <source>
        <dbReference type="EMBL" id="MDP9849262.1"/>
    </source>
</evidence>
<organism evidence="4 5">
    <name type="scientific">Streptosporangium lutulentum</name>
    <dbReference type="NCBI Taxonomy" id="1461250"/>
    <lineage>
        <taxon>Bacteria</taxon>
        <taxon>Bacillati</taxon>
        <taxon>Actinomycetota</taxon>
        <taxon>Actinomycetes</taxon>
        <taxon>Streptosporangiales</taxon>
        <taxon>Streptosporangiaceae</taxon>
        <taxon>Streptosporangium</taxon>
    </lineage>
</organism>
<feature type="domain" description="Histidine kinase/HSP90-like ATPase" evidence="3">
    <location>
        <begin position="41"/>
        <end position="144"/>
    </location>
</feature>